<reference evidence="2" key="1">
    <citation type="submission" date="2015-01" db="EMBL/GenBank/DDBJ databases">
        <title>The Genome Sequence of Cladophialophora bantiana CBS 173.52.</title>
        <authorList>
            <consortium name="The Broad Institute Genomics Platform"/>
            <person name="Cuomo C."/>
            <person name="de Hoog S."/>
            <person name="Gorbushina A."/>
            <person name="Stielow B."/>
            <person name="Teixiera M."/>
            <person name="Abouelleil A."/>
            <person name="Chapman S.B."/>
            <person name="Priest M."/>
            <person name="Young S.K."/>
            <person name="Wortman J."/>
            <person name="Nusbaum C."/>
            <person name="Birren B."/>
        </authorList>
    </citation>
    <scope>NUCLEOTIDE SEQUENCE [LARGE SCALE GENOMIC DNA]</scope>
    <source>
        <strain evidence="2">CBS 173.52</strain>
    </source>
</reference>
<evidence type="ECO:0000313" key="3">
    <source>
        <dbReference type="Proteomes" id="UP000053789"/>
    </source>
</evidence>
<dbReference type="PANTHER" id="PTHR43730:SF1">
    <property type="entry name" value="BETA-MANNOSIDASE"/>
    <property type="match status" value="1"/>
</dbReference>
<dbReference type="HOGENOM" id="CLU_1240000_0_0_1"/>
<name>A0A0D2IHQ2_CLAB1</name>
<dbReference type="InterPro" id="IPR050887">
    <property type="entry name" value="Beta-mannosidase_GH2"/>
</dbReference>
<keyword evidence="1" id="KW-0378">Hydrolase</keyword>
<keyword evidence="3" id="KW-1185">Reference proteome</keyword>
<dbReference type="SUPFAM" id="SSF51445">
    <property type="entry name" value="(Trans)glycosidases"/>
    <property type="match status" value="1"/>
</dbReference>
<dbReference type="GeneID" id="27696245"/>
<dbReference type="VEuPathDB" id="FungiDB:Z519_03317"/>
<accession>A0A0D2IHQ2</accession>
<evidence type="ECO:0000313" key="2">
    <source>
        <dbReference type="EMBL" id="KIW96249.1"/>
    </source>
</evidence>
<dbReference type="AlphaFoldDB" id="A0A0D2IHQ2"/>
<gene>
    <name evidence="2" type="ORF">Z519_03317</name>
</gene>
<organism evidence="2 3">
    <name type="scientific">Cladophialophora bantiana (strain ATCC 10958 / CBS 173.52 / CDC B-1940 / NIH 8579)</name>
    <name type="common">Xylohypha bantiana</name>
    <dbReference type="NCBI Taxonomy" id="1442370"/>
    <lineage>
        <taxon>Eukaryota</taxon>
        <taxon>Fungi</taxon>
        <taxon>Dikarya</taxon>
        <taxon>Ascomycota</taxon>
        <taxon>Pezizomycotina</taxon>
        <taxon>Eurotiomycetes</taxon>
        <taxon>Chaetothyriomycetidae</taxon>
        <taxon>Chaetothyriales</taxon>
        <taxon>Herpotrichiellaceae</taxon>
        <taxon>Cladophialophora</taxon>
    </lineage>
</organism>
<dbReference type="EMBL" id="KN846983">
    <property type="protein sequence ID" value="KIW96249.1"/>
    <property type="molecule type" value="Genomic_DNA"/>
</dbReference>
<dbReference type="RefSeq" id="XP_016622918.1">
    <property type="nucleotide sequence ID" value="XM_016761068.1"/>
</dbReference>
<dbReference type="Gene3D" id="3.20.20.80">
    <property type="entry name" value="Glycosidases"/>
    <property type="match status" value="1"/>
</dbReference>
<dbReference type="Proteomes" id="UP000053789">
    <property type="component" value="Unassembled WGS sequence"/>
</dbReference>
<proteinExistence type="predicted"/>
<dbReference type="OrthoDB" id="2866996at2759"/>
<dbReference type="PANTHER" id="PTHR43730">
    <property type="entry name" value="BETA-MANNOSIDASE"/>
    <property type="match status" value="1"/>
</dbReference>
<dbReference type="InterPro" id="IPR017853">
    <property type="entry name" value="GH"/>
</dbReference>
<dbReference type="GO" id="GO:0006516">
    <property type="term" value="P:glycoprotein catabolic process"/>
    <property type="evidence" value="ECO:0007669"/>
    <property type="project" value="TreeGrafter"/>
</dbReference>
<evidence type="ECO:0000256" key="1">
    <source>
        <dbReference type="ARBA" id="ARBA00023295"/>
    </source>
</evidence>
<protein>
    <recommendedName>
        <fullName evidence="4">Glycoside hydrolase family 2 immunoglobulin-like beta-sandwich domain-containing protein</fullName>
    </recommendedName>
</protein>
<evidence type="ECO:0008006" key="4">
    <source>
        <dbReference type="Google" id="ProtNLM"/>
    </source>
</evidence>
<dbReference type="GO" id="GO:0004567">
    <property type="term" value="F:beta-mannosidase activity"/>
    <property type="evidence" value="ECO:0007669"/>
    <property type="project" value="TreeGrafter"/>
</dbReference>
<sequence length="223" mass="25723">MSKTFGIRKVELIQRPLPGQEGVGFFFKINHVPIFAAGSSWIPADSFLSRISTQKYRDRIKLVRDSNEVMIRVWGGGVREHESFYHPCDQLGGLVWQDFMFAYVNFQAHAQLRNRVAVKAEQDVRRSRRHPSIVLWCGNNEDYIIPPLRQLEYDSSEIDPGKILESPFPASCVQENGDVSEDKSLKWHNKMEDGGDRIARYRNDNIKFETGSLPVYIYSTQLI</sequence>
<keyword evidence="1" id="KW-0326">Glycosidase</keyword>